<comment type="subcellular location">
    <subcellularLocation>
        <location evidence="2">Chromosome</location>
        <location evidence="2">Centromere</location>
    </subcellularLocation>
    <subcellularLocation>
        <location evidence="1">Nucleus</location>
    </subcellularLocation>
</comment>
<evidence type="ECO:0000256" key="2">
    <source>
        <dbReference type="ARBA" id="ARBA00004584"/>
    </source>
</evidence>
<keyword evidence="8" id="KW-1185">Reference proteome</keyword>
<name>A0A8J5CUP8_CHIOP</name>
<accession>A0A8J5CUP8</accession>
<reference evidence="7" key="1">
    <citation type="submission" date="2020-07" db="EMBL/GenBank/DDBJ databases">
        <title>The High-quality genome of the commercially important snow crab, Chionoecetes opilio.</title>
        <authorList>
            <person name="Jeong J.-H."/>
            <person name="Ryu S."/>
        </authorList>
    </citation>
    <scope>NUCLEOTIDE SEQUENCE</scope>
    <source>
        <strain evidence="7">MADBK_172401_WGS</strain>
        <tissue evidence="7">Digestive gland</tissue>
    </source>
</reference>
<keyword evidence="6" id="KW-0137">Centromere</keyword>
<evidence type="ECO:0000256" key="5">
    <source>
        <dbReference type="ARBA" id="ARBA00023242"/>
    </source>
</evidence>
<gene>
    <name evidence="7" type="primary">CENPI</name>
    <name evidence="7" type="ORF">GWK47_048334</name>
</gene>
<comment type="similarity">
    <text evidence="3">Belongs to the CENP-I/CTF3 family.</text>
</comment>
<dbReference type="PANTHER" id="PTHR48208">
    <property type="entry name" value="CENTROMERE PROTEIN I"/>
    <property type="match status" value="1"/>
</dbReference>
<evidence type="ECO:0000313" key="8">
    <source>
        <dbReference type="Proteomes" id="UP000770661"/>
    </source>
</evidence>
<dbReference type="GO" id="GO:0034080">
    <property type="term" value="P:CENP-A containing chromatin assembly"/>
    <property type="evidence" value="ECO:0007669"/>
    <property type="project" value="TreeGrafter"/>
</dbReference>
<protein>
    <submittedName>
        <fullName evidence="7">Centromere protein I</fullName>
    </submittedName>
</protein>
<keyword evidence="5" id="KW-0539">Nucleus</keyword>
<dbReference type="Pfam" id="PF07778">
    <property type="entry name" value="CENP-I"/>
    <property type="match status" value="1"/>
</dbReference>
<dbReference type="EMBL" id="JACEEZ010012716">
    <property type="protein sequence ID" value="KAG0720527.1"/>
    <property type="molecule type" value="Genomic_DNA"/>
</dbReference>
<sequence>MAREVWRAVSVQGCDPNFVVNGGSVYAITRWTAGGVRQRTAGGQGREGRKPLLYVLIMAQEEMEKALDYLVKNAGRHSRDLARDAVKQAVIKVEEAALQGLPATTITTLAQKLPYVLMSSAVVPPDQLTRRRLLYCLVPEGQDFPLQVVPLAVSSAAVHNISVAWQHAVLSWLEGMLEYGIIAPAAPLVHICYTTIFNLTSCLSLSSVACRLLYHITVRSDVTSNRIHVLLRLKLKPAFRVPVSYLLRLYHLFRPDMVVGRIGDRSVVIRLSPGLKARLLEARTRLQSVTGDMVGLGKDRMWRDGLKVERVNVYQRNTAVPQPQFNIYTTKVEENKGRVIYVTQYQGTSEPTSHAHELQACIQLKFQELVRGLDQWECWVWPSNPAAHLCCPLVVPLFRPHQVEVQVALTNWLEMALRIEVIEGIGSPSRERQERLLSVAYDLCLTHAASLPVISNFLLELLTKWNHHDHFEKVIRLLEYVGFTTLQTAHETLLSLVSRLLTGASLITWCRVVEALTAMACHWALAAHQQNNNTTPDGYSWPQQQDHERILDGLTYLTMRLEKLFLGGLLNFHVHPMVVHHTLDYYAKVDEYCEALELPVTLCPPPIITLAIVTSADLTATHRLGLALTRVKGRLATLEGMVKEGRQDPELQDLPQTTHAVKESVFFFLTGVLKGQALSESWEEKLDPFYPFDFMEEVMSRQEAQKFASVTHALPYLPLVCGALTETSRKVWREAQFEEVRDSVLADLRDLGLTGIEECSVAYA</sequence>
<dbReference type="InterPro" id="IPR012485">
    <property type="entry name" value="CENP-I"/>
</dbReference>
<dbReference type="PANTHER" id="PTHR48208:SF2">
    <property type="entry name" value="CENTROMERE PROTEIN I"/>
    <property type="match status" value="1"/>
</dbReference>
<dbReference type="AlphaFoldDB" id="A0A8J5CUP8"/>
<evidence type="ECO:0000256" key="1">
    <source>
        <dbReference type="ARBA" id="ARBA00004123"/>
    </source>
</evidence>
<dbReference type="OrthoDB" id="6347512at2759"/>
<dbReference type="GO" id="GO:0000070">
    <property type="term" value="P:mitotic sister chromatid segregation"/>
    <property type="evidence" value="ECO:0007669"/>
    <property type="project" value="TreeGrafter"/>
</dbReference>
<evidence type="ECO:0000313" key="7">
    <source>
        <dbReference type="EMBL" id="KAG0720527.1"/>
    </source>
</evidence>
<comment type="caution">
    <text evidence="7">The sequence shown here is derived from an EMBL/GenBank/DDBJ whole genome shotgun (WGS) entry which is preliminary data.</text>
</comment>
<evidence type="ECO:0000256" key="4">
    <source>
        <dbReference type="ARBA" id="ARBA00022454"/>
    </source>
</evidence>
<dbReference type="Proteomes" id="UP000770661">
    <property type="component" value="Unassembled WGS sequence"/>
</dbReference>
<proteinExistence type="inferred from homology"/>
<evidence type="ECO:0000256" key="3">
    <source>
        <dbReference type="ARBA" id="ARBA00005470"/>
    </source>
</evidence>
<dbReference type="GO" id="GO:0000939">
    <property type="term" value="C:inner kinetochore"/>
    <property type="evidence" value="ECO:0007669"/>
    <property type="project" value="TreeGrafter"/>
</dbReference>
<keyword evidence="4" id="KW-0158">Chromosome</keyword>
<organism evidence="7 8">
    <name type="scientific">Chionoecetes opilio</name>
    <name type="common">Atlantic snow crab</name>
    <name type="synonym">Cancer opilio</name>
    <dbReference type="NCBI Taxonomy" id="41210"/>
    <lineage>
        <taxon>Eukaryota</taxon>
        <taxon>Metazoa</taxon>
        <taxon>Ecdysozoa</taxon>
        <taxon>Arthropoda</taxon>
        <taxon>Crustacea</taxon>
        <taxon>Multicrustacea</taxon>
        <taxon>Malacostraca</taxon>
        <taxon>Eumalacostraca</taxon>
        <taxon>Eucarida</taxon>
        <taxon>Decapoda</taxon>
        <taxon>Pleocyemata</taxon>
        <taxon>Brachyura</taxon>
        <taxon>Eubrachyura</taxon>
        <taxon>Majoidea</taxon>
        <taxon>Majidae</taxon>
        <taxon>Chionoecetes</taxon>
    </lineage>
</organism>
<evidence type="ECO:0000256" key="6">
    <source>
        <dbReference type="ARBA" id="ARBA00023328"/>
    </source>
</evidence>
<dbReference type="GO" id="GO:0005634">
    <property type="term" value="C:nucleus"/>
    <property type="evidence" value="ECO:0007669"/>
    <property type="project" value="UniProtKB-SubCell"/>
</dbReference>